<evidence type="ECO:0000256" key="1">
    <source>
        <dbReference type="ARBA" id="ARBA00000971"/>
    </source>
</evidence>
<dbReference type="RefSeq" id="WP_087152578.1">
    <property type="nucleotide sequence ID" value="NZ_VMSO01000002.1"/>
</dbReference>
<keyword evidence="13" id="KW-1133">Transmembrane helix</keyword>
<keyword evidence="8" id="KW-0131">Cell cycle</keyword>
<evidence type="ECO:0000256" key="11">
    <source>
        <dbReference type="RuleBase" id="RU003915"/>
    </source>
</evidence>
<evidence type="ECO:0000259" key="14">
    <source>
        <dbReference type="PROSITE" id="PS50059"/>
    </source>
</evidence>
<dbReference type="SUPFAM" id="SSF54534">
    <property type="entry name" value="FKBP-like"/>
    <property type="match status" value="1"/>
</dbReference>
<dbReference type="Gene3D" id="3.10.50.40">
    <property type="match status" value="1"/>
</dbReference>
<comment type="similarity">
    <text evidence="3">Belongs to the FKBP-type PPIase family. Tig subfamily.</text>
</comment>
<feature type="compositionally biased region" description="Basic and acidic residues" evidence="12">
    <location>
        <begin position="1"/>
        <end position="14"/>
    </location>
</feature>
<dbReference type="EC" id="5.2.1.8" evidence="11"/>
<dbReference type="GO" id="GO:0005737">
    <property type="term" value="C:cytoplasm"/>
    <property type="evidence" value="ECO:0007669"/>
    <property type="project" value="UniProtKB-SubCell"/>
</dbReference>
<dbReference type="FunFam" id="3.10.50.40:FF:000001">
    <property type="entry name" value="Trigger factor"/>
    <property type="match status" value="1"/>
</dbReference>
<dbReference type="PROSITE" id="PS50059">
    <property type="entry name" value="FKBP_PPIASE"/>
    <property type="match status" value="1"/>
</dbReference>
<dbReference type="EMBL" id="VMSO01000002">
    <property type="protein sequence ID" value="KAA8502507.1"/>
    <property type="molecule type" value="Genomic_DNA"/>
</dbReference>
<gene>
    <name evidence="15" type="ORF">FNY66_02415</name>
</gene>
<reference evidence="15" key="1">
    <citation type="submission" date="2019-07" db="EMBL/GenBank/DDBJ databases">
        <authorList>
            <person name="Wongkuna S."/>
            <person name="Scaria J."/>
        </authorList>
    </citation>
    <scope>NUCLEOTIDE SEQUENCE [LARGE SCALE GENOMIC DNA]</scope>
    <source>
        <strain evidence="15">SW178</strain>
    </source>
</reference>
<feature type="compositionally biased region" description="Low complexity" evidence="12">
    <location>
        <begin position="83"/>
        <end position="97"/>
    </location>
</feature>
<evidence type="ECO:0000256" key="3">
    <source>
        <dbReference type="ARBA" id="ARBA00005464"/>
    </source>
</evidence>
<keyword evidence="5 10" id="KW-0697">Rotamase</keyword>
<protein>
    <recommendedName>
        <fullName evidence="11">Peptidyl-prolyl cis-trans isomerase</fullName>
        <ecNumber evidence="11">5.2.1.8</ecNumber>
    </recommendedName>
</protein>
<proteinExistence type="inferred from homology"/>
<dbReference type="Proteomes" id="UP000322025">
    <property type="component" value="Unassembled WGS sequence"/>
</dbReference>
<evidence type="ECO:0000256" key="10">
    <source>
        <dbReference type="PROSITE-ProRule" id="PRU00277"/>
    </source>
</evidence>
<evidence type="ECO:0000256" key="9">
    <source>
        <dbReference type="ARBA" id="ARBA00024849"/>
    </source>
</evidence>
<evidence type="ECO:0000256" key="5">
    <source>
        <dbReference type="ARBA" id="ARBA00023110"/>
    </source>
</evidence>
<evidence type="ECO:0000256" key="4">
    <source>
        <dbReference type="ARBA" id="ARBA00022618"/>
    </source>
</evidence>
<feature type="domain" description="PPIase FKBP-type" evidence="14">
    <location>
        <begin position="103"/>
        <end position="186"/>
    </location>
</feature>
<feature type="region of interest" description="Disordered" evidence="12">
    <location>
        <begin position="1"/>
        <end position="20"/>
    </location>
</feature>
<name>A0A5M9I0M3_9FIRM</name>
<dbReference type="InterPro" id="IPR001179">
    <property type="entry name" value="PPIase_FKBP_dom"/>
</dbReference>
<keyword evidence="7 10" id="KW-0413">Isomerase</keyword>
<feature type="transmembrane region" description="Helical" evidence="13">
    <location>
        <begin position="26"/>
        <end position="48"/>
    </location>
</feature>
<dbReference type="Pfam" id="PF00254">
    <property type="entry name" value="FKBP_C"/>
    <property type="match status" value="1"/>
</dbReference>
<evidence type="ECO:0000256" key="8">
    <source>
        <dbReference type="ARBA" id="ARBA00023306"/>
    </source>
</evidence>
<evidence type="ECO:0000313" key="15">
    <source>
        <dbReference type="EMBL" id="KAA8502507.1"/>
    </source>
</evidence>
<dbReference type="OrthoDB" id="1766385at2"/>
<comment type="catalytic activity">
    <reaction evidence="1 10 11">
        <text>[protein]-peptidylproline (omega=180) = [protein]-peptidylproline (omega=0)</text>
        <dbReference type="Rhea" id="RHEA:16237"/>
        <dbReference type="Rhea" id="RHEA-COMP:10747"/>
        <dbReference type="Rhea" id="RHEA-COMP:10748"/>
        <dbReference type="ChEBI" id="CHEBI:83833"/>
        <dbReference type="ChEBI" id="CHEBI:83834"/>
        <dbReference type="EC" id="5.2.1.8"/>
    </reaction>
</comment>
<feature type="compositionally biased region" description="Low complexity" evidence="12">
    <location>
        <begin position="51"/>
        <end position="72"/>
    </location>
</feature>
<evidence type="ECO:0000256" key="2">
    <source>
        <dbReference type="ARBA" id="ARBA00004496"/>
    </source>
</evidence>
<keyword evidence="16" id="KW-1185">Reference proteome</keyword>
<keyword evidence="4" id="KW-0132">Cell division</keyword>
<evidence type="ECO:0000256" key="13">
    <source>
        <dbReference type="SAM" id="Phobius"/>
    </source>
</evidence>
<evidence type="ECO:0000256" key="7">
    <source>
        <dbReference type="ARBA" id="ARBA00023235"/>
    </source>
</evidence>
<dbReference type="AlphaFoldDB" id="A0A5M9I0M3"/>
<dbReference type="InterPro" id="IPR046357">
    <property type="entry name" value="PPIase_dom_sf"/>
</dbReference>
<accession>A0A5M9I0M3</accession>
<comment type="caution">
    <text evidence="15">The sequence shown here is derived from an EMBL/GenBank/DDBJ whole genome shotgun (WGS) entry which is preliminary data.</text>
</comment>
<keyword evidence="6" id="KW-0143">Chaperone</keyword>
<feature type="region of interest" description="Disordered" evidence="12">
    <location>
        <begin position="51"/>
        <end position="98"/>
    </location>
</feature>
<evidence type="ECO:0000256" key="12">
    <source>
        <dbReference type="SAM" id="MobiDB-lite"/>
    </source>
</evidence>
<keyword evidence="13" id="KW-0812">Transmembrane</keyword>
<evidence type="ECO:0000256" key="6">
    <source>
        <dbReference type="ARBA" id="ARBA00023186"/>
    </source>
</evidence>
<dbReference type="GO" id="GO:0051301">
    <property type="term" value="P:cell division"/>
    <property type="evidence" value="ECO:0007669"/>
    <property type="project" value="UniProtKB-KW"/>
</dbReference>
<comment type="function">
    <text evidence="9">Involved in protein export. Acts as a chaperone by maintaining the newly synthesized protein in an open conformation. Functions as a peptidyl-prolyl cis-trans isomerase.</text>
</comment>
<dbReference type="GO" id="GO:0003755">
    <property type="term" value="F:peptidyl-prolyl cis-trans isomerase activity"/>
    <property type="evidence" value="ECO:0007669"/>
    <property type="project" value="UniProtKB-UniRule"/>
</dbReference>
<evidence type="ECO:0000313" key="16">
    <source>
        <dbReference type="Proteomes" id="UP000322025"/>
    </source>
</evidence>
<organism evidence="15 16">
    <name type="scientific">Mediterraneibacter catenae</name>
    <dbReference type="NCBI Taxonomy" id="2594882"/>
    <lineage>
        <taxon>Bacteria</taxon>
        <taxon>Bacillati</taxon>
        <taxon>Bacillota</taxon>
        <taxon>Clostridia</taxon>
        <taxon>Lachnospirales</taxon>
        <taxon>Lachnospiraceae</taxon>
        <taxon>Mediterraneibacter</taxon>
    </lineage>
</organism>
<sequence>MKKENRKMAQERRAKERRKKELKRKISKIIVIVLPLIAVIALIIAIIMTSDSSDSGSGSDNTTTESDSGTENNAEDTSDTGDNSDNADTTSYSTDTSLTIEDGDTVNIDYVGSIDGVEFNGGNTQGQGTDLVIGSGRYIDDFEEQLIGAHPGDEVEVTVTFPEDYGNEELNGKEAVFDVTVNGIYQ</sequence>
<comment type="subcellular location">
    <subcellularLocation>
        <location evidence="2">Cytoplasm</location>
    </subcellularLocation>
</comment>
<keyword evidence="13" id="KW-0472">Membrane</keyword>